<gene>
    <name evidence="10" type="ORF">EDI28_10885</name>
</gene>
<dbReference type="GO" id="GO:0007165">
    <property type="term" value="P:signal transduction"/>
    <property type="evidence" value="ECO:0007669"/>
    <property type="project" value="TreeGrafter"/>
</dbReference>
<dbReference type="GO" id="GO:0009372">
    <property type="term" value="P:quorum sensing"/>
    <property type="evidence" value="ECO:0007669"/>
    <property type="project" value="UniProtKB-UniRule"/>
</dbReference>
<evidence type="ECO:0000256" key="9">
    <source>
        <dbReference type="RuleBase" id="RU361135"/>
    </source>
</evidence>
<dbReference type="Gene3D" id="3.40.630.30">
    <property type="match status" value="1"/>
</dbReference>
<evidence type="ECO:0000256" key="1">
    <source>
        <dbReference type="ARBA" id="ARBA00012340"/>
    </source>
</evidence>
<sequence length="195" mass="22416">MNLTFKQQTFDSISKPDYMRLLELRYDVFRKRLKWDLKTEGNLESDQYDTPDASYVYIEDDTGNILGCGRLIPTTKNYMLKDIFPELLGEQSAVESSNVYELSRFCINKSSSKSNCTLSNSTLFLFRALYLHAVDKGISEYLTVSTLPIERMLKRTGLPFERAGDKKVHTLGSTKSVTLSIKIDDDLKRSVMREH</sequence>
<keyword evidence="3 8" id="KW-0673">Quorum sensing</keyword>
<accession>A0A3S3RI04</accession>
<dbReference type="InterPro" id="IPR018311">
    <property type="entry name" value="Autoind_synth_CS"/>
</dbReference>
<evidence type="ECO:0000256" key="4">
    <source>
        <dbReference type="ARBA" id="ARBA00022679"/>
    </source>
</evidence>
<dbReference type="GO" id="GO:0061579">
    <property type="term" value="F:N-acyl homoserine lactone synthase activity"/>
    <property type="evidence" value="ECO:0007669"/>
    <property type="project" value="UniProtKB-UniRule"/>
</dbReference>
<dbReference type="PRINTS" id="PR01549">
    <property type="entry name" value="AUTOINDCRSYN"/>
</dbReference>
<comment type="catalytic activity">
    <reaction evidence="7 9">
        <text>a fatty acyl-[ACP] + S-adenosyl-L-methionine = an N-acyl-L-homoserine lactone + S-methyl-5'-thioadenosine + holo-[ACP] + H(+)</text>
        <dbReference type="Rhea" id="RHEA:10096"/>
        <dbReference type="Rhea" id="RHEA-COMP:9685"/>
        <dbReference type="Rhea" id="RHEA-COMP:14125"/>
        <dbReference type="ChEBI" id="CHEBI:15378"/>
        <dbReference type="ChEBI" id="CHEBI:17509"/>
        <dbReference type="ChEBI" id="CHEBI:55474"/>
        <dbReference type="ChEBI" id="CHEBI:59789"/>
        <dbReference type="ChEBI" id="CHEBI:64479"/>
        <dbReference type="ChEBI" id="CHEBI:138651"/>
        <dbReference type="EC" id="2.3.1.184"/>
    </reaction>
</comment>
<evidence type="ECO:0000313" key="11">
    <source>
        <dbReference type="Proteomes" id="UP000287563"/>
    </source>
</evidence>
<reference evidence="10 11" key="1">
    <citation type="submission" date="2018-11" db="EMBL/GenBank/DDBJ databases">
        <title>Photobacterium sp. BEI247 sp. nov., a marine bacterium isolated from Yongle Blue Hole in the South China Sea.</title>
        <authorList>
            <person name="Wang X."/>
        </authorList>
    </citation>
    <scope>NUCLEOTIDE SEQUENCE [LARGE SCALE GENOMIC DNA]</scope>
    <source>
        <strain evidence="11">BEI247</strain>
    </source>
</reference>
<evidence type="ECO:0000256" key="2">
    <source>
        <dbReference type="ARBA" id="ARBA00018768"/>
    </source>
</evidence>
<dbReference type="SUPFAM" id="SSF55729">
    <property type="entry name" value="Acyl-CoA N-acyltransferases (Nat)"/>
    <property type="match status" value="1"/>
</dbReference>
<protein>
    <recommendedName>
        <fullName evidence="2 9">Acyl-homoserine-lactone synthase</fullName>
        <ecNumber evidence="1 9">2.3.1.184</ecNumber>
    </recommendedName>
    <alternativeName>
        <fullName evidence="9">Autoinducer synthesis protein</fullName>
    </alternativeName>
</protein>
<dbReference type="PROSITE" id="PS00949">
    <property type="entry name" value="AUTOINDUCER_SYNTH_1"/>
    <property type="match status" value="1"/>
</dbReference>
<dbReference type="PANTHER" id="PTHR39322">
    <property type="entry name" value="ACYL-HOMOSERINE-LACTONE SYNTHASE"/>
    <property type="match status" value="1"/>
</dbReference>
<organism evidence="10 11">
    <name type="scientific">Photobacterium chitinilyticum</name>
    <dbReference type="NCBI Taxonomy" id="2485123"/>
    <lineage>
        <taxon>Bacteria</taxon>
        <taxon>Pseudomonadati</taxon>
        <taxon>Pseudomonadota</taxon>
        <taxon>Gammaproteobacteria</taxon>
        <taxon>Vibrionales</taxon>
        <taxon>Vibrionaceae</taxon>
        <taxon>Photobacterium</taxon>
    </lineage>
</organism>
<keyword evidence="4 9" id="KW-0808">Transferase</keyword>
<dbReference type="Proteomes" id="UP000287563">
    <property type="component" value="Unassembled WGS sequence"/>
</dbReference>
<comment type="similarity">
    <text evidence="8 9">Belongs to the autoinducer synthase family.</text>
</comment>
<proteinExistence type="inferred from homology"/>
<dbReference type="InterPro" id="IPR016181">
    <property type="entry name" value="Acyl_CoA_acyltransferase"/>
</dbReference>
<name>A0A3S3RI04_9GAMM</name>
<evidence type="ECO:0000313" key="10">
    <source>
        <dbReference type="EMBL" id="RWX55827.1"/>
    </source>
</evidence>
<dbReference type="PROSITE" id="PS51187">
    <property type="entry name" value="AUTOINDUCER_SYNTH_2"/>
    <property type="match status" value="1"/>
</dbReference>
<keyword evidence="6 8" id="KW-0071">Autoinducer synthesis</keyword>
<dbReference type="PANTHER" id="PTHR39322:SF1">
    <property type="entry name" value="ISOVALERYL-HOMOSERINE LACTONE SYNTHASE"/>
    <property type="match status" value="1"/>
</dbReference>
<evidence type="ECO:0000256" key="5">
    <source>
        <dbReference type="ARBA" id="ARBA00022691"/>
    </source>
</evidence>
<evidence type="ECO:0000256" key="7">
    <source>
        <dbReference type="ARBA" id="ARBA00048576"/>
    </source>
</evidence>
<comment type="caution">
    <text evidence="10">The sequence shown here is derived from an EMBL/GenBank/DDBJ whole genome shotgun (WGS) entry which is preliminary data.</text>
</comment>
<dbReference type="EC" id="2.3.1.184" evidence="1 9"/>
<dbReference type="EMBL" id="RJLM01000003">
    <property type="protein sequence ID" value="RWX55827.1"/>
    <property type="molecule type" value="Genomic_DNA"/>
</dbReference>
<dbReference type="RefSeq" id="WP_128783848.1">
    <property type="nucleotide sequence ID" value="NZ_JAKJSG010000028.1"/>
</dbReference>
<evidence type="ECO:0000256" key="6">
    <source>
        <dbReference type="ARBA" id="ARBA00022929"/>
    </source>
</evidence>
<evidence type="ECO:0000256" key="8">
    <source>
        <dbReference type="PROSITE-ProRule" id="PRU00533"/>
    </source>
</evidence>
<dbReference type="AlphaFoldDB" id="A0A3S3RI04"/>
<keyword evidence="11" id="KW-1185">Reference proteome</keyword>
<evidence type="ECO:0000256" key="3">
    <source>
        <dbReference type="ARBA" id="ARBA00022654"/>
    </source>
</evidence>
<dbReference type="InterPro" id="IPR001690">
    <property type="entry name" value="Autoind_synthase"/>
</dbReference>
<dbReference type="OrthoDB" id="6023281at2"/>
<dbReference type="Pfam" id="PF00765">
    <property type="entry name" value="Autoind_synth"/>
    <property type="match status" value="1"/>
</dbReference>
<keyword evidence="5 9" id="KW-0949">S-adenosyl-L-methionine</keyword>